<keyword evidence="12" id="KW-1185">Reference proteome</keyword>
<proteinExistence type="inferred from homology"/>
<dbReference type="InterPro" id="IPR048912">
    <property type="entry name" value="BetaGal1-like_ABD1"/>
</dbReference>
<dbReference type="PANTHER" id="PTHR23421">
    <property type="entry name" value="BETA-GALACTOSIDASE RELATED"/>
    <property type="match status" value="1"/>
</dbReference>
<dbReference type="InterPro" id="IPR031330">
    <property type="entry name" value="Gly_Hdrlase_35_cat"/>
</dbReference>
<dbReference type="Gene3D" id="3.20.20.80">
    <property type="entry name" value="Glycosidases"/>
    <property type="match status" value="2"/>
</dbReference>
<dbReference type="VEuPathDB" id="VectorBase:PPAPM1_002605"/>
<dbReference type="VEuPathDB" id="VectorBase:PPAI010446"/>
<feature type="domain" description="Glycoside hydrolase 35 catalytic" evidence="8">
    <location>
        <begin position="1"/>
        <end position="320"/>
    </location>
</feature>
<dbReference type="PRINTS" id="PR00742">
    <property type="entry name" value="GLHYDRLASE35"/>
</dbReference>
<protein>
    <recommendedName>
        <fullName evidence="6">Beta-galactosidase</fullName>
        <ecNumber evidence="6">3.2.1.23</ecNumber>
    </recommendedName>
</protein>
<organism evidence="11 12">
    <name type="scientific">Phlebotomus papatasi</name>
    <name type="common">Sandfly</name>
    <dbReference type="NCBI Taxonomy" id="29031"/>
    <lineage>
        <taxon>Eukaryota</taxon>
        <taxon>Metazoa</taxon>
        <taxon>Ecdysozoa</taxon>
        <taxon>Arthropoda</taxon>
        <taxon>Hexapoda</taxon>
        <taxon>Insecta</taxon>
        <taxon>Pterygota</taxon>
        <taxon>Neoptera</taxon>
        <taxon>Endopterygota</taxon>
        <taxon>Diptera</taxon>
        <taxon>Nematocera</taxon>
        <taxon>Psychodoidea</taxon>
        <taxon>Psychodidae</taxon>
        <taxon>Phlebotomus</taxon>
        <taxon>Phlebotomus</taxon>
    </lineage>
</organism>
<keyword evidence="4" id="KW-0325">Glycoprotein</keyword>
<sequence length="817" mass="93760">MDGNKFQYVAGSFHYFRAFRDTWEDKLTVMKSTGLNVIDTYVEWATHEPEPNMYEWDDFADLPYFLELTQKLGLYVILRPGPYICAERDNGGLPYWLFSQYPGIRVRTSDENYLNAVRSWYEVLFTKIDPYLYGKGGNIIMVQVENEYGVFEACDKNYMSWLKNETEKYVGDSAVLFTVDIPNERFECGITEGAFITTDFGIDRVDEMESIWQLVRRHQPTGPLVNSEFYPGWLTHWQEDNQRRDADEVANVLRRMLQDGASVNFYMFFGGTNFGFTAGANAWGIGGYQADITSYDYDAPMDEAGNPTMKLIKIRNVIGEFFTLPTIEVPEVKVGRAYPDLALHPVAKLFSPDGQFLVQNTRIGSELETFESLRQMSGLILYEANLPKIRIDPSVLTVNGLADRAHVYQDNHFVGCLSRENAITRLPINPGTGSRIRILVENQGRINFDKLDDIKGILGNVTVQQRVGEEEELRNWDISGYPLSNRASMNEFVQRVGGKTVPLPNQNGVLTEGPVFFLGNLRLTADNIGDTYLDPSGWGKGVLYVNGFNLGRYWPVAGPQITINEQPDFAEDFSRVTERKFEVDYDNDTFLLDGKPFRYVSGSFHYFRAPRETWRQKLRTMRATGLNAVSTYVEWSIHNPKDNEQYIWSGMADLEHFLDLAVQEDLLVILRPGPYICAERDMGGFPYWLLTKYPKIKLRTYDSNYLAEVEKWYRVLMTKMQPYLYGNGGPIIMVQVENEYGSFSACDKTYMKWLRDETHKYTQDRALLFTTDGPGYLSCGSVENVFATIDFGPCKSILFMNNSQSRCFISFFLRANF</sequence>
<evidence type="ECO:0000256" key="6">
    <source>
        <dbReference type="RuleBase" id="RU000675"/>
    </source>
</evidence>
<dbReference type="PROSITE" id="PS01182">
    <property type="entry name" value="GLYCOSYL_HYDROL_F35"/>
    <property type="match status" value="1"/>
</dbReference>
<evidence type="ECO:0000256" key="1">
    <source>
        <dbReference type="ARBA" id="ARBA00009809"/>
    </source>
</evidence>
<dbReference type="InterPro" id="IPR017853">
    <property type="entry name" value="GH"/>
</dbReference>
<dbReference type="Proteomes" id="UP000092462">
    <property type="component" value="Unassembled WGS sequence"/>
</dbReference>
<feature type="domain" description="Beta-galactosidase 1-like first all-beta" evidence="9">
    <location>
        <begin position="369"/>
        <end position="478"/>
    </location>
</feature>
<accession>A0A1B0DPL0</accession>
<comment type="catalytic activity">
    <reaction evidence="6">
        <text>Hydrolysis of terminal non-reducing beta-D-galactose residues in beta-D-galactosides.</text>
        <dbReference type="EC" id="3.2.1.23"/>
    </reaction>
</comment>
<comment type="similarity">
    <text evidence="1 7">Belongs to the glycosyl hydrolase 35 family.</text>
</comment>
<dbReference type="SUPFAM" id="SSF51445">
    <property type="entry name" value="(Trans)glycosidases"/>
    <property type="match status" value="2"/>
</dbReference>
<keyword evidence="5 6" id="KW-0326">Glycosidase</keyword>
<keyword evidence="3 6" id="KW-0378">Hydrolase</keyword>
<dbReference type="InterPro" id="IPR019801">
    <property type="entry name" value="Glyco_hydro_35_CS"/>
</dbReference>
<dbReference type="EC" id="3.2.1.23" evidence="6"/>
<dbReference type="Gene3D" id="2.60.120.260">
    <property type="entry name" value="Galactose-binding domain-like"/>
    <property type="match status" value="2"/>
</dbReference>
<dbReference type="InterPro" id="IPR008979">
    <property type="entry name" value="Galactose-bd-like_sf"/>
</dbReference>
<evidence type="ECO:0000256" key="5">
    <source>
        <dbReference type="ARBA" id="ARBA00023295"/>
    </source>
</evidence>
<evidence type="ECO:0000256" key="2">
    <source>
        <dbReference type="ARBA" id="ARBA00022729"/>
    </source>
</evidence>
<dbReference type="SUPFAM" id="SSF49785">
    <property type="entry name" value="Galactose-binding domain-like"/>
    <property type="match status" value="1"/>
</dbReference>
<dbReference type="Pfam" id="PF21317">
    <property type="entry name" value="BetaGal_ABD_1"/>
    <property type="match status" value="1"/>
</dbReference>
<dbReference type="VEuPathDB" id="VectorBase:PPAPM1_000435"/>
<feature type="domain" description="Beta-galactosidase galactose-binding" evidence="10">
    <location>
        <begin position="514"/>
        <end position="563"/>
    </location>
</feature>
<dbReference type="AlphaFoldDB" id="A0A1B0DPL0"/>
<reference evidence="11" key="1">
    <citation type="submission" date="2022-08" db="UniProtKB">
        <authorList>
            <consortium name="EnsemblMetazoa"/>
        </authorList>
    </citation>
    <scope>IDENTIFICATION</scope>
    <source>
        <strain evidence="11">Israel</strain>
    </source>
</reference>
<evidence type="ECO:0000256" key="7">
    <source>
        <dbReference type="RuleBase" id="RU003679"/>
    </source>
</evidence>
<dbReference type="Pfam" id="PF01301">
    <property type="entry name" value="Glyco_hydro_35"/>
    <property type="match status" value="2"/>
</dbReference>
<dbReference type="EnsemblMetazoa" id="PPAI010446-RA">
    <property type="protein sequence ID" value="PPAI010446-PA"/>
    <property type="gene ID" value="PPAI010446"/>
</dbReference>
<dbReference type="GO" id="GO:0004565">
    <property type="term" value="F:beta-galactosidase activity"/>
    <property type="evidence" value="ECO:0007669"/>
    <property type="project" value="UniProtKB-EC"/>
</dbReference>
<evidence type="ECO:0000313" key="11">
    <source>
        <dbReference type="EnsemblMetazoa" id="PPAI010446-PA"/>
    </source>
</evidence>
<evidence type="ECO:0000259" key="9">
    <source>
        <dbReference type="Pfam" id="PF21317"/>
    </source>
</evidence>
<dbReference type="Pfam" id="PF21467">
    <property type="entry name" value="BetaGal_gal-bd"/>
    <property type="match status" value="1"/>
</dbReference>
<dbReference type="InterPro" id="IPR048913">
    <property type="entry name" value="BetaGal_gal-bd"/>
</dbReference>
<feature type="domain" description="Glycoside hydrolase 35 catalytic" evidence="8">
    <location>
        <begin position="589"/>
        <end position="796"/>
    </location>
</feature>
<dbReference type="InterPro" id="IPR001944">
    <property type="entry name" value="Glycoside_Hdrlase_35"/>
</dbReference>
<evidence type="ECO:0000313" key="12">
    <source>
        <dbReference type="Proteomes" id="UP000092462"/>
    </source>
</evidence>
<evidence type="ECO:0000259" key="10">
    <source>
        <dbReference type="Pfam" id="PF21467"/>
    </source>
</evidence>
<evidence type="ECO:0000256" key="3">
    <source>
        <dbReference type="ARBA" id="ARBA00022801"/>
    </source>
</evidence>
<keyword evidence="2" id="KW-0732">Signal</keyword>
<evidence type="ECO:0000256" key="4">
    <source>
        <dbReference type="ARBA" id="ARBA00023180"/>
    </source>
</evidence>
<dbReference type="GO" id="GO:0005975">
    <property type="term" value="P:carbohydrate metabolic process"/>
    <property type="evidence" value="ECO:0007669"/>
    <property type="project" value="InterPro"/>
</dbReference>
<name>A0A1B0DPL0_PHLPP</name>
<dbReference type="EMBL" id="AJVK01018355">
    <property type="status" value="NOT_ANNOTATED_CDS"/>
    <property type="molecule type" value="Genomic_DNA"/>
</dbReference>
<evidence type="ECO:0000259" key="8">
    <source>
        <dbReference type="Pfam" id="PF01301"/>
    </source>
</evidence>
<dbReference type="FunFam" id="3.20.20.80:FF:000017">
    <property type="entry name" value="Beta-galactosidase"/>
    <property type="match status" value="2"/>
</dbReference>